<feature type="domain" description="Peptidoglycan binding" evidence="2">
    <location>
        <begin position="101"/>
        <end position="163"/>
    </location>
</feature>
<sequence>MPASRWTLCLAKILEHEGGYADHPSDPGGATNMGITHKTLARWRGADPWWNLPKSEIKALERAEASAIYKALYWDRCKAGSLPAGLDLAVFDYAVNSGPDRAVRVLQALVGVVQDGFVGPLTLAAVQKRDPRALIEALCDQRMGFLQRLATWATFGRGWTSRVTDIRATALSAVGLQPPSQSTKEIKEMNVFDGYKTYIVGALMLVVGIAQSLGFDIPMFGEYSGPQMVMEALAVIFLRRGLKSELSNS</sequence>
<dbReference type="RefSeq" id="WP_264224983.1">
    <property type="nucleotide sequence ID" value="NZ_CP107716.1"/>
</dbReference>
<reference evidence="3" key="1">
    <citation type="submission" date="2022-10" db="EMBL/GenBank/DDBJ databases">
        <title>YIM 151497 complete genome.</title>
        <authorList>
            <person name="Chen X."/>
        </authorList>
    </citation>
    <scope>NUCLEOTIDE SEQUENCE</scope>
    <source>
        <strain evidence="3">YIM 151497</strain>
    </source>
</reference>
<dbReference type="CDD" id="cd13926">
    <property type="entry name" value="N-acetylmuramidase_GH108"/>
    <property type="match status" value="1"/>
</dbReference>
<organism evidence="3 4">
    <name type="scientific">Pelagibacterium flavum</name>
    <dbReference type="NCBI Taxonomy" id="2984530"/>
    <lineage>
        <taxon>Bacteria</taxon>
        <taxon>Pseudomonadati</taxon>
        <taxon>Pseudomonadota</taxon>
        <taxon>Alphaproteobacteria</taxon>
        <taxon>Hyphomicrobiales</taxon>
        <taxon>Devosiaceae</taxon>
        <taxon>Pelagibacterium</taxon>
    </lineage>
</organism>
<dbReference type="Gene3D" id="1.20.141.10">
    <property type="entry name" value="Chitosanase, subunit A, domain 1"/>
    <property type="match status" value="1"/>
</dbReference>
<evidence type="ECO:0000313" key="3">
    <source>
        <dbReference type="EMBL" id="UYQ71329.1"/>
    </source>
</evidence>
<dbReference type="InterPro" id="IPR018537">
    <property type="entry name" value="Peptidoglycan-bd_3"/>
</dbReference>
<keyword evidence="4" id="KW-1185">Reference proteome</keyword>
<dbReference type="Proteomes" id="UP001163882">
    <property type="component" value="Chromosome"/>
</dbReference>
<evidence type="ECO:0008006" key="5">
    <source>
        <dbReference type="Google" id="ProtNLM"/>
    </source>
</evidence>
<evidence type="ECO:0000313" key="4">
    <source>
        <dbReference type="Proteomes" id="UP001163882"/>
    </source>
</evidence>
<dbReference type="EMBL" id="CP107716">
    <property type="protein sequence ID" value="UYQ71329.1"/>
    <property type="molecule type" value="Genomic_DNA"/>
</dbReference>
<evidence type="ECO:0000259" key="2">
    <source>
        <dbReference type="Pfam" id="PF09374"/>
    </source>
</evidence>
<protein>
    <recommendedName>
        <fullName evidence="5">Secretion activator protein</fullName>
    </recommendedName>
</protein>
<dbReference type="InterPro" id="IPR023346">
    <property type="entry name" value="Lysozyme-like_dom_sf"/>
</dbReference>
<gene>
    <name evidence="3" type="ORF">OF122_14925</name>
</gene>
<dbReference type="Pfam" id="PF09374">
    <property type="entry name" value="PG_binding_3"/>
    <property type="match status" value="1"/>
</dbReference>
<feature type="domain" description="TtsA-like Glycoside hydrolase family 108" evidence="1">
    <location>
        <begin position="11"/>
        <end position="98"/>
    </location>
</feature>
<name>A0ABY6IL52_9HYPH</name>
<evidence type="ECO:0000259" key="1">
    <source>
        <dbReference type="Pfam" id="PF05838"/>
    </source>
</evidence>
<dbReference type="SUPFAM" id="SSF53955">
    <property type="entry name" value="Lysozyme-like"/>
    <property type="match status" value="1"/>
</dbReference>
<accession>A0ABY6IL52</accession>
<proteinExistence type="predicted"/>
<dbReference type="InterPro" id="IPR008565">
    <property type="entry name" value="TtsA-like_GH18_dom"/>
</dbReference>
<dbReference type="Pfam" id="PF05838">
    <property type="entry name" value="Glyco_hydro_108"/>
    <property type="match status" value="1"/>
</dbReference>